<proteinExistence type="predicted"/>
<gene>
    <name evidence="3" type="ORF">SAMN05216193_11092</name>
</gene>
<dbReference type="Proteomes" id="UP000242957">
    <property type="component" value="Unassembled WGS sequence"/>
</dbReference>
<feature type="chain" id="PRO_5017282605" evidence="1">
    <location>
        <begin position="25"/>
        <end position="169"/>
    </location>
</feature>
<dbReference type="PANTHER" id="PTHR38037">
    <property type="entry name" value="ZN_PROTEASE DOMAIN-CONTAINING PROTEIN"/>
    <property type="match status" value="1"/>
</dbReference>
<name>A0A1H0IQ66_9PSED</name>
<dbReference type="Pfam" id="PF05618">
    <property type="entry name" value="Zn_protease"/>
    <property type="match status" value="1"/>
</dbReference>
<evidence type="ECO:0000259" key="2">
    <source>
        <dbReference type="Pfam" id="PF05618"/>
    </source>
</evidence>
<evidence type="ECO:0000256" key="1">
    <source>
        <dbReference type="SAM" id="SignalP"/>
    </source>
</evidence>
<dbReference type="STRING" id="198616.SAMN05216193_11092"/>
<keyword evidence="1" id="KW-0732">Signal</keyword>
<dbReference type="SUPFAM" id="SSF50630">
    <property type="entry name" value="Acid proteases"/>
    <property type="match status" value="1"/>
</dbReference>
<dbReference type="RefSeq" id="WP_084312851.1">
    <property type="nucleotide sequence ID" value="NZ_FNIJ01000010.1"/>
</dbReference>
<evidence type="ECO:0000313" key="4">
    <source>
        <dbReference type="Proteomes" id="UP000242957"/>
    </source>
</evidence>
<dbReference type="AlphaFoldDB" id="A0A1H0IQ66"/>
<reference evidence="4" key="1">
    <citation type="submission" date="2016-10" db="EMBL/GenBank/DDBJ databases">
        <authorList>
            <person name="Varghese N."/>
            <person name="Submissions S."/>
        </authorList>
    </citation>
    <scope>NUCLEOTIDE SEQUENCE [LARGE SCALE GENOMIC DNA]</scope>
    <source>
        <strain evidence="4">JCM 21621</strain>
    </source>
</reference>
<feature type="domain" description="Retropepsin-like aspartic endopeptidase" evidence="2">
    <location>
        <begin position="29"/>
        <end position="162"/>
    </location>
</feature>
<organism evidence="3 4">
    <name type="scientific">Pseudomonas jinjuensis</name>
    <dbReference type="NCBI Taxonomy" id="198616"/>
    <lineage>
        <taxon>Bacteria</taxon>
        <taxon>Pseudomonadati</taxon>
        <taxon>Pseudomonadota</taxon>
        <taxon>Gammaproteobacteria</taxon>
        <taxon>Pseudomonadales</taxon>
        <taxon>Pseudomonadaceae</taxon>
        <taxon>Pseudomonas</taxon>
    </lineage>
</organism>
<dbReference type="InterPro" id="IPR021109">
    <property type="entry name" value="Peptidase_aspartic_dom_sf"/>
</dbReference>
<protein>
    <submittedName>
        <fullName evidence="3">Uncharacterized conserved protein</fullName>
    </submittedName>
</protein>
<dbReference type="InterPro" id="IPR008503">
    <property type="entry name" value="Asp_endopeptidase"/>
</dbReference>
<dbReference type="OrthoDB" id="8546610at2"/>
<dbReference type="PANTHER" id="PTHR38037:SF2">
    <property type="entry name" value="ATP-DEPENDENT ZINC PROTEASE DOMAIN-CONTAINING PROTEIN-RELATED"/>
    <property type="match status" value="1"/>
</dbReference>
<evidence type="ECO:0000313" key="3">
    <source>
        <dbReference type="EMBL" id="SDO33587.1"/>
    </source>
</evidence>
<accession>A0A1H0IQ66</accession>
<dbReference type="EMBL" id="FNIJ01000010">
    <property type="protein sequence ID" value="SDO33587.1"/>
    <property type="molecule type" value="Genomic_DNA"/>
</dbReference>
<keyword evidence="4" id="KW-1185">Reference proteome</keyword>
<feature type="signal peptide" evidence="1">
    <location>
        <begin position="1"/>
        <end position="24"/>
    </location>
</feature>
<dbReference type="Gene3D" id="2.40.70.10">
    <property type="entry name" value="Acid Proteases"/>
    <property type="match status" value="1"/>
</dbReference>
<sequence length="169" mass="18678">MPAKSPSAVLLAILLGATAPCAVAAQPAVWGWIEQASLMPENVRLKARLDTGVQTSVMDVRNIRRIRKNKQRWVQYDIQVRDAGTGRVIRLPFERPVERVLRVSGVGGSERRPVVSMDICLGNKIYREQFALRDREPADIGLLIGRRALEHIGAVDASKTMTVAPTCKP</sequence>